<dbReference type="HOGENOM" id="CLU_1329407_0_0_2"/>
<evidence type="ECO:0000313" key="1">
    <source>
        <dbReference type="EMBL" id="AJW71756.1"/>
    </source>
</evidence>
<protein>
    <recommendedName>
        <fullName evidence="3">2'-5' RNA ligase family protein</fullName>
    </recommendedName>
</protein>
<reference evidence="2" key="1">
    <citation type="submission" date="2015-03" db="EMBL/GenBank/DDBJ databases">
        <title>Characterization of two novel Thaumarchaeota isolated from the Northern Adriatic Sea.</title>
        <authorList>
            <person name="Bayer B."/>
            <person name="Vojvoda J."/>
            <person name="Offre P."/>
            <person name="Srivastava A."/>
            <person name="Elisabeth N."/>
            <person name="Garcia J.A.L."/>
            <person name="Schleper C."/>
            <person name="Herndl G.J."/>
        </authorList>
    </citation>
    <scope>NUCLEOTIDE SEQUENCE [LARGE SCALE GENOMIC DNA]</scope>
    <source>
        <strain evidence="2">NF5</strain>
    </source>
</reference>
<dbReference type="Gene3D" id="3.90.1140.10">
    <property type="entry name" value="Cyclic phosphodiesterase"/>
    <property type="match status" value="1"/>
</dbReference>
<sequence>MLRPYLIEIRLMGESKNLTKKLIYDIFHKFRVKGQVRKRPVPHVTLFGPFACKGIRQVIHDIGEVGSEYAELPYEIDGFDYFELKKKFLFITTASKKNVIYLKIIPSEDLKDFRHRLAKKLLKYTDAVESSHDSKNKFKYHATIAMKDIHHKFDEIWEYLKGYDIKTKGMCYRITLLKQGKIMYEYDLPTKRLLNRRQSLGRRKRR</sequence>
<dbReference type="KEGG" id="nin:NADRNF5_2083"/>
<dbReference type="STRING" id="1580092.NADRNF5_2083"/>
<evidence type="ECO:0008006" key="3">
    <source>
        <dbReference type="Google" id="ProtNLM"/>
    </source>
</evidence>
<reference evidence="1 2" key="2">
    <citation type="journal article" date="2016" name="ISME J.">
        <title>Physiological and genomic characterization of two novel marine thaumarchaeal strains indicates niche differentiation.</title>
        <authorList>
            <person name="Bayer B."/>
            <person name="Vojvoda J."/>
            <person name="Offre P."/>
            <person name="Alves R.J."/>
            <person name="Elisabeth N.H."/>
            <person name="Garcia J.A."/>
            <person name="Volland J.M."/>
            <person name="Srivastava A."/>
            <person name="Schleper C."/>
            <person name="Herndl G.J."/>
        </authorList>
    </citation>
    <scope>NUCLEOTIDE SEQUENCE [LARGE SCALE GENOMIC DNA]</scope>
    <source>
        <strain evidence="1 2">NF5</strain>
    </source>
</reference>
<gene>
    <name evidence="1" type="ORF">NADRNF5_2083</name>
</gene>
<accession>A0A0D5C4U7</accession>
<dbReference type="EMBL" id="CP011070">
    <property type="protein sequence ID" value="AJW71756.1"/>
    <property type="molecule type" value="Genomic_DNA"/>
</dbReference>
<dbReference type="SUPFAM" id="SSF55144">
    <property type="entry name" value="LigT-like"/>
    <property type="match status" value="1"/>
</dbReference>
<dbReference type="InterPro" id="IPR009097">
    <property type="entry name" value="Cyclic_Pdiesterase"/>
</dbReference>
<proteinExistence type="predicted"/>
<keyword evidence="2" id="KW-1185">Reference proteome</keyword>
<dbReference type="Pfam" id="PF13563">
    <property type="entry name" value="2_5_RNA_ligase2"/>
    <property type="match status" value="1"/>
</dbReference>
<dbReference type="Proteomes" id="UP000032408">
    <property type="component" value="Chromosome"/>
</dbReference>
<organism evidence="1 2">
    <name type="scientific">Nitrosopumilus adriaticus</name>
    <dbReference type="NCBI Taxonomy" id="1580092"/>
    <lineage>
        <taxon>Archaea</taxon>
        <taxon>Nitrososphaerota</taxon>
        <taxon>Nitrososphaeria</taxon>
        <taxon>Nitrosopumilales</taxon>
        <taxon>Nitrosopumilaceae</taxon>
        <taxon>Nitrosopumilus</taxon>
    </lineage>
</organism>
<dbReference type="AlphaFoldDB" id="A0A0D5C4U7"/>
<evidence type="ECO:0000313" key="2">
    <source>
        <dbReference type="Proteomes" id="UP000032408"/>
    </source>
</evidence>
<name>A0A0D5C4U7_9ARCH</name>